<sequence length="250" mass="28868">MERFTEDLPQLSNEMQLSIMNRVKNGELSIDDALNQARQDRKQLLKDKSLAEEEPSQYNFSVHKHGRYRWQKRVLQIDFKTKMLCSIEKGIIKRQLPFSIVKSCDDGVGSRFSISFKGHHDYELEAMSLEDKHKMIQLVNRIIYGNIYSDPQEGNAETRQQPEASQSLREGVLLLHRGGLASFRWVKYEVQLHPGQLTLISLRRREPAEGEVRSTVPMSTVIHLSDGDTSVQKPPSNDTFTLITHKNEYQ</sequence>
<accession>A0A4U5UNS5</accession>
<dbReference type="EMBL" id="CM014087">
    <property type="protein sequence ID" value="TKS76643.1"/>
    <property type="molecule type" value="Genomic_DNA"/>
</dbReference>
<name>A0A4U5UNS5_COLLU</name>
<keyword evidence="2" id="KW-1185">Reference proteome</keyword>
<gene>
    <name evidence="1" type="ORF">D9C73_010732</name>
</gene>
<reference evidence="1 2" key="1">
    <citation type="submission" date="2019-01" db="EMBL/GenBank/DDBJ databases">
        <title>Genome Assembly of Collichthys lucidus.</title>
        <authorList>
            <person name="Cai M."/>
            <person name="Xiao S."/>
        </authorList>
    </citation>
    <scope>NUCLEOTIDE SEQUENCE [LARGE SCALE GENOMIC DNA]</scope>
    <source>
        <strain evidence="1">JT15FE1705JMU</strain>
        <tissue evidence="1">Muscle</tissue>
    </source>
</reference>
<proteinExistence type="predicted"/>
<dbReference type="STRING" id="240159.A0A4U5UNS5"/>
<evidence type="ECO:0000313" key="1">
    <source>
        <dbReference type="EMBL" id="TKS76643.1"/>
    </source>
</evidence>
<evidence type="ECO:0000313" key="2">
    <source>
        <dbReference type="Proteomes" id="UP000298787"/>
    </source>
</evidence>
<protein>
    <recommendedName>
        <fullName evidence="3">PH domain-containing protein</fullName>
    </recommendedName>
</protein>
<organism evidence="1 2">
    <name type="scientific">Collichthys lucidus</name>
    <name type="common">Big head croaker</name>
    <name type="synonym">Sciaena lucida</name>
    <dbReference type="NCBI Taxonomy" id="240159"/>
    <lineage>
        <taxon>Eukaryota</taxon>
        <taxon>Metazoa</taxon>
        <taxon>Chordata</taxon>
        <taxon>Craniata</taxon>
        <taxon>Vertebrata</taxon>
        <taxon>Euteleostomi</taxon>
        <taxon>Actinopterygii</taxon>
        <taxon>Neopterygii</taxon>
        <taxon>Teleostei</taxon>
        <taxon>Neoteleostei</taxon>
        <taxon>Acanthomorphata</taxon>
        <taxon>Eupercaria</taxon>
        <taxon>Sciaenidae</taxon>
        <taxon>Collichthys</taxon>
    </lineage>
</organism>
<evidence type="ECO:0008006" key="3">
    <source>
        <dbReference type="Google" id="ProtNLM"/>
    </source>
</evidence>
<dbReference type="AlphaFoldDB" id="A0A4U5UNS5"/>
<dbReference type="Proteomes" id="UP000298787">
    <property type="component" value="Chromosome 10"/>
</dbReference>